<gene>
    <name evidence="2" type="ORF">JEQ12_007112</name>
</gene>
<dbReference type="EMBL" id="JAEMGP010000017">
    <property type="protein sequence ID" value="KAG5198516.1"/>
    <property type="molecule type" value="Genomic_DNA"/>
</dbReference>
<evidence type="ECO:0000313" key="2">
    <source>
        <dbReference type="EMBL" id="KAG5198516.1"/>
    </source>
</evidence>
<dbReference type="Proteomes" id="UP000664991">
    <property type="component" value="Chromosome 17"/>
</dbReference>
<proteinExistence type="predicted"/>
<accession>A0A835ZRB4</accession>
<protein>
    <submittedName>
        <fullName evidence="2">Uncharacterized protein</fullName>
    </submittedName>
</protein>
<evidence type="ECO:0000313" key="3">
    <source>
        <dbReference type="Proteomes" id="UP000664991"/>
    </source>
</evidence>
<sequence>MQSLHRSQFRLLSALWLCHQLSAKSIIKQSAEQAAPLPAIVSKAVDKGERYRNGLVIDQPKPIMGYCVGLWVLHIKDVQDQVPDFLVDQNLTPNPDETWDSVMATKAVEEQSNNKVKIMVLFIITEMLLSLIGTMPTSEA</sequence>
<comment type="caution">
    <text evidence="2">The sequence shown here is derived from an EMBL/GenBank/DDBJ whole genome shotgun (WGS) entry which is preliminary data.</text>
</comment>
<feature type="signal peptide" evidence="1">
    <location>
        <begin position="1"/>
        <end position="23"/>
    </location>
</feature>
<evidence type="ECO:0000256" key="1">
    <source>
        <dbReference type="SAM" id="SignalP"/>
    </source>
</evidence>
<reference evidence="2 3" key="1">
    <citation type="submission" date="2020-12" db="EMBL/GenBank/DDBJ databases">
        <title>De novo assembly of Tibetan sheep genome.</title>
        <authorList>
            <person name="Li X."/>
        </authorList>
    </citation>
    <scope>NUCLEOTIDE SEQUENCE [LARGE SCALE GENOMIC DNA]</scope>
    <source>
        <tissue evidence="2">Heart</tissue>
    </source>
</reference>
<keyword evidence="1" id="KW-0732">Signal</keyword>
<organism evidence="2 3">
    <name type="scientific">Ovis aries</name>
    <name type="common">Sheep</name>
    <dbReference type="NCBI Taxonomy" id="9940"/>
    <lineage>
        <taxon>Eukaryota</taxon>
        <taxon>Metazoa</taxon>
        <taxon>Chordata</taxon>
        <taxon>Craniata</taxon>
        <taxon>Vertebrata</taxon>
        <taxon>Euteleostomi</taxon>
        <taxon>Mammalia</taxon>
        <taxon>Eutheria</taxon>
        <taxon>Laurasiatheria</taxon>
        <taxon>Artiodactyla</taxon>
        <taxon>Ruminantia</taxon>
        <taxon>Pecora</taxon>
        <taxon>Bovidae</taxon>
        <taxon>Caprinae</taxon>
        <taxon>Ovis</taxon>
    </lineage>
</organism>
<name>A0A835ZRB4_SHEEP</name>
<dbReference type="AlphaFoldDB" id="A0A835ZRB4"/>
<feature type="chain" id="PRO_5032983136" evidence="1">
    <location>
        <begin position="24"/>
        <end position="140"/>
    </location>
</feature>